<dbReference type="EMBL" id="CACVAP010000033">
    <property type="protein sequence ID" value="CAA6801577.1"/>
    <property type="molecule type" value="Genomic_DNA"/>
</dbReference>
<accession>A0A6S6S7Z5</accession>
<protein>
    <recommendedName>
        <fullName evidence="2">MOSC domain-containing protein</fullName>
    </recommendedName>
</protein>
<sequence>MSNGKVLALYMTMPAAMRSGHRMTCEDFDCDPDGIIGDMNYETSEDKVMLLTCQTSYDIAEEAGIVISQGVLLESVHVDIDLYHLKAGDVIELGETLVEVTAPCEVYGYLYSLAPELPELIQGKRGLFIRPLDYGRVAVGDVVKAHKK</sequence>
<gene>
    <name evidence="1" type="ORF">HELGO_WM12678</name>
</gene>
<organism evidence="1">
    <name type="scientific">uncultured Sulfurovum sp</name>
    <dbReference type="NCBI Taxonomy" id="269237"/>
    <lineage>
        <taxon>Bacteria</taxon>
        <taxon>Pseudomonadati</taxon>
        <taxon>Campylobacterota</taxon>
        <taxon>Epsilonproteobacteria</taxon>
        <taxon>Campylobacterales</taxon>
        <taxon>Sulfurovaceae</taxon>
        <taxon>Sulfurovum</taxon>
        <taxon>environmental samples</taxon>
    </lineage>
</organism>
<dbReference type="Gene3D" id="2.40.33.20">
    <property type="entry name" value="PK beta-barrel domain-like"/>
    <property type="match status" value="1"/>
</dbReference>
<evidence type="ECO:0008006" key="2">
    <source>
        <dbReference type="Google" id="ProtNLM"/>
    </source>
</evidence>
<name>A0A6S6S7Z5_9BACT</name>
<evidence type="ECO:0000313" key="1">
    <source>
        <dbReference type="EMBL" id="CAA6801577.1"/>
    </source>
</evidence>
<dbReference type="AlphaFoldDB" id="A0A6S6S7Z5"/>
<dbReference type="InterPro" id="IPR011037">
    <property type="entry name" value="Pyrv_Knase-like_insert_dom_sf"/>
</dbReference>
<reference evidence="1" key="1">
    <citation type="submission" date="2020-01" db="EMBL/GenBank/DDBJ databases">
        <authorList>
            <person name="Meier V. D."/>
            <person name="Meier V D."/>
        </authorList>
    </citation>
    <scope>NUCLEOTIDE SEQUENCE</scope>
    <source>
        <strain evidence="1">HLG_WM_MAG_06</strain>
    </source>
</reference>
<dbReference type="SUPFAM" id="SSF50800">
    <property type="entry name" value="PK beta-barrel domain-like"/>
    <property type="match status" value="1"/>
</dbReference>
<proteinExistence type="predicted"/>